<protein>
    <submittedName>
        <fullName evidence="2">Uncharacterized protein</fullName>
    </submittedName>
</protein>
<sequence>MRTNNTRKPIPAALSPNPSAARQNSCADRLAGHHCRHVPGLSQTPYFRVYHLAEHPLSSSAVRCRYIPTAPIAWRTLVGRQAPYQ</sequence>
<dbReference type="AlphaFoldDB" id="A0A4D6NSK2"/>
<proteinExistence type="predicted"/>
<organism evidence="2 3">
    <name type="scientific">Vigna unguiculata</name>
    <name type="common">Cowpea</name>
    <dbReference type="NCBI Taxonomy" id="3917"/>
    <lineage>
        <taxon>Eukaryota</taxon>
        <taxon>Viridiplantae</taxon>
        <taxon>Streptophyta</taxon>
        <taxon>Embryophyta</taxon>
        <taxon>Tracheophyta</taxon>
        <taxon>Spermatophyta</taxon>
        <taxon>Magnoliopsida</taxon>
        <taxon>eudicotyledons</taxon>
        <taxon>Gunneridae</taxon>
        <taxon>Pentapetalae</taxon>
        <taxon>rosids</taxon>
        <taxon>fabids</taxon>
        <taxon>Fabales</taxon>
        <taxon>Fabaceae</taxon>
        <taxon>Papilionoideae</taxon>
        <taxon>50 kb inversion clade</taxon>
        <taxon>NPAAA clade</taxon>
        <taxon>indigoferoid/millettioid clade</taxon>
        <taxon>Phaseoleae</taxon>
        <taxon>Vigna</taxon>
    </lineage>
</organism>
<feature type="compositionally biased region" description="Polar residues" evidence="1">
    <location>
        <begin position="16"/>
        <end position="25"/>
    </location>
</feature>
<evidence type="ECO:0000313" key="2">
    <source>
        <dbReference type="EMBL" id="QCE15235.1"/>
    </source>
</evidence>
<reference evidence="2 3" key="1">
    <citation type="submission" date="2019-04" db="EMBL/GenBank/DDBJ databases">
        <title>An improved genome assembly and genetic linkage map for asparagus bean, Vigna unguiculata ssp. sesquipedialis.</title>
        <authorList>
            <person name="Xia Q."/>
            <person name="Zhang R."/>
            <person name="Dong Y."/>
        </authorList>
    </citation>
    <scope>NUCLEOTIDE SEQUENCE [LARGE SCALE GENOMIC DNA]</scope>
    <source>
        <tissue evidence="2">Leaf</tissue>
    </source>
</reference>
<name>A0A4D6NSK2_VIGUN</name>
<gene>
    <name evidence="2" type="ORF">DEO72_LG11g2244</name>
</gene>
<keyword evidence="3" id="KW-1185">Reference proteome</keyword>
<dbReference type="Proteomes" id="UP000501690">
    <property type="component" value="Linkage Group LG11"/>
</dbReference>
<dbReference type="EMBL" id="CP039355">
    <property type="protein sequence ID" value="QCE15235.1"/>
    <property type="molecule type" value="Genomic_DNA"/>
</dbReference>
<accession>A0A4D6NSK2</accession>
<feature type="region of interest" description="Disordered" evidence="1">
    <location>
        <begin position="1"/>
        <end position="25"/>
    </location>
</feature>
<evidence type="ECO:0000256" key="1">
    <source>
        <dbReference type="SAM" id="MobiDB-lite"/>
    </source>
</evidence>
<evidence type="ECO:0000313" key="3">
    <source>
        <dbReference type="Proteomes" id="UP000501690"/>
    </source>
</evidence>